<keyword evidence="4" id="KW-0808">Transferase</keyword>
<dbReference type="Gene3D" id="6.10.340.10">
    <property type="match status" value="1"/>
</dbReference>
<proteinExistence type="predicted"/>
<dbReference type="InterPro" id="IPR036890">
    <property type="entry name" value="HATPase_C_sf"/>
</dbReference>
<organism evidence="9 10">
    <name type="scientific">Paenibacillus alginolyticus</name>
    <dbReference type="NCBI Taxonomy" id="59839"/>
    <lineage>
        <taxon>Bacteria</taxon>
        <taxon>Bacillati</taxon>
        <taxon>Bacillota</taxon>
        <taxon>Bacilli</taxon>
        <taxon>Bacillales</taxon>
        <taxon>Paenibacillaceae</taxon>
        <taxon>Paenibacillus</taxon>
    </lineage>
</organism>
<evidence type="ECO:0000256" key="3">
    <source>
        <dbReference type="ARBA" id="ARBA00022553"/>
    </source>
</evidence>
<gene>
    <name evidence="9" type="ORF">M5X19_20645</name>
</gene>
<dbReference type="SUPFAM" id="SSF55874">
    <property type="entry name" value="ATPase domain of HSP90 chaperone/DNA topoisomerase II/histidine kinase"/>
    <property type="match status" value="1"/>
</dbReference>
<dbReference type="EMBL" id="JAMDMX010000067">
    <property type="protein sequence ID" value="MCY9695291.1"/>
    <property type="molecule type" value="Genomic_DNA"/>
</dbReference>
<evidence type="ECO:0000256" key="6">
    <source>
        <dbReference type="ARBA" id="ARBA00023136"/>
    </source>
</evidence>
<dbReference type="PANTHER" id="PTHR34220:SF7">
    <property type="entry name" value="SENSOR HISTIDINE KINASE YPDA"/>
    <property type="match status" value="1"/>
</dbReference>
<reference evidence="9 10" key="1">
    <citation type="submission" date="2022-05" db="EMBL/GenBank/DDBJ databases">
        <title>Genome Sequencing of Bee-Associated Microbes.</title>
        <authorList>
            <person name="Dunlap C."/>
        </authorList>
    </citation>
    <scope>NUCLEOTIDE SEQUENCE [LARGE SCALE GENOMIC DNA]</scope>
    <source>
        <strain evidence="9 10">NRRL B-14421</strain>
    </source>
</reference>
<feature type="transmembrane region" description="Helical" evidence="7">
    <location>
        <begin position="306"/>
        <end position="325"/>
    </location>
</feature>
<dbReference type="SMART" id="SM00387">
    <property type="entry name" value="HATPase_c"/>
    <property type="match status" value="1"/>
</dbReference>
<dbReference type="SMART" id="SM00304">
    <property type="entry name" value="HAMP"/>
    <property type="match status" value="1"/>
</dbReference>
<dbReference type="InterPro" id="IPR003594">
    <property type="entry name" value="HATPase_dom"/>
</dbReference>
<dbReference type="InterPro" id="IPR010559">
    <property type="entry name" value="Sig_transdc_His_kin_internal"/>
</dbReference>
<feature type="transmembrane region" description="Helical" evidence="7">
    <location>
        <begin position="12"/>
        <end position="30"/>
    </location>
</feature>
<dbReference type="CDD" id="cd06225">
    <property type="entry name" value="HAMP"/>
    <property type="match status" value="1"/>
</dbReference>
<keyword evidence="10" id="KW-1185">Reference proteome</keyword>
<feature type="domain" description="HAMP" evidence="8">
    <location>
        <begin position="326"/>
        <end position="379"/>
    </location>
</feature>
<evidence type="ECO:0000256" key="4">
    <source>
        <dbReference type="ARBA" id="ARBA00022679"/>
    </source>
</evidence>
<dbReference type="Pfam" id="PF06580">
    <property type="entry name" value="His_kinase"/>
    <property type="match status" value="1"/>
</dbReference>
<keyword evidence="7" id="KW-1133">Transmembrane helix</keyword>
<keyword evidence="7" id="KW-0812">Transmembrane</keyword>
<sequence length="600" mass="69603">MNIHSLRFKLTVYFLILIIVPMLVVSYFFYQNSTHIIEEKISESVSTTLLMIETSIENVLEQSRFVATPFLVNTKNREFLEREIHLSDYEDLNKLNQIMSDLKGMEISGQNIYSISLYNSINRMLLTSEKNMFFYPNEEMNHIEKLIAEEGGAPRWFLEKWPSSTYLTARPNYITYPISLDPSESGIRKNILFVHVSESTISEYIKNLNKTDNGLKTLILTKDGRSIVQTNIDKNKLFSVEFGEQPSMIKQLDRITSEKEGSFSENFAGREVLVVFRTSEKTGFKYVNFVPREDWNKEITNLRNGVIVLDLLAALAAMLLAYLFMKSIYNPMFRLLKAMKQTVDKKDFDYQIIEQRKDEFGILFLGFNAMIRNIQQLIKNLYQEKLLKQEFELKLMQSRMNPHFLYNTLNSIYSIAKLHGVHEVTDMAYALSHFFRHSLKGDDWITVKEMLDHIDNYLKIQKIRYRDKFEVSIDVEDELMDMPILKLLLQPLVENAIIHGVEMKGGKGAISITGYQLDESVVFVVSDDGLGMTTQRLEEIREHLKSGGGSSSELFALSNVDQRIKHYYGEGYGLEIFSQLNKGTTIEVYLPAYHRRDDLV</sequence>
<name>A0ABT4GGG4_9BACL</name>
<accession>A0ABT4GGG4</accession>
<dbReference type="GO" id="GO:0016301">
    <property type="term" value="F:kinase activity"/>
    <property type="evidence" value="ECO:0007669"/>
    <property type="project" value="UniProtKB-KW"/>
</dbReference>
<evidence type="ECO:0000256" key="7">
    <source>
        <dbReference type="SAM" id="Phobius"/>
    </source>
</evidence>
<dbReference type="PROSITE" id="PS50885">
    <property type="entry name" value="HAMP"/>
    <property type="match status" value="1"/>
</dbReference>
<dbReference type="Gene3D" id="3.30.565.10">
    <property type="entry name" value="Histidine kinase-like ATPase, C-terminal domain"/>
    <property type="match status" value="1"/>
</dbReference>
<evidence type="ECO:0000313" key="9">
    <source>
        <dbReference type="EMBL" id="MCY9695291.1"/>
    </source>
</evidence>
<evidence type="ECO:0000256" key="5">
    <source>
        <dbReference type="ARBA" id="ARBA00022777"/>
    </source>
</evidence>
<dbReference type="PANTHER" id="PTHR34220">
    <property type="entry name" value="SENSOR HISTIDINE KINASE YPDA"/>
    <property type="match status" value="1"/>
</dbReference>
<keyword evidence="2" id="KW-1003">Cell membrane</keyword>
<evidence type="ECO:0000259" key="8">
    <source>
        <dbReference type="PROSITE" id="PS50885"/>
    </source>
</evidence>
<protein>
    <submittedName>
        <fullName evidence="9">Histidine kinase</fullName>
    </submittedName>
</protein>
<comment type="caution">
    <text evidence="9">The sequence shown here is derived from an EMBL/GenBank/DDBJ whole genome shotgun (WGS) entry which is preliminary data.</text>
</comment>
<evidence type="ECO:0000256" key="1">
    <source>
        <dbReference type="ARBA" id="ARBA00004651"/>
    </source>
</evidence>
<keyword evidence="5 9" id="KW-0418">Kinase</keyword>
<dbReference type="RefSeq" id="WP_029199082.1">
    <property type="nucleotide sequence ID" value="NZ_JAMDMW010000104.1"/>
</dbReference>
<comment type="subcellular location">
    <subcellularLocation>
        <location evidence="1">Cell membrane</location>
        <topology evidence="1">Multi-pass membrane protein</topology>
    </subcellularLocation>
</comment>
<dbReference type="Pfam" id="PF02518">
    <property type="entry name" value="HATPase_c"/>
    <property type="match status" value="1"/>
</dbReference>
<evidence type="ECO:0000313" key="10">
    <source>
        <dbReference type="Proteomes" id="UP001527099"/>
    </source>
</evidence>
<dbReference type="SUPFAM" id="SSF158472">
    <property type="entry name" value="HAMP domain-like"/>
    <property type="match status" value="1"/>
</dbReference>
<dbReference type="Proteomes" id="UP001527099">
    <property type="component" value="Unassembled WGS sequence"/>
</dbReference>
<dbReference type="InterPro" id="IPR050640">
    <property type="entry name" value="Bact_2-comp_sensor_kinase"/>
</dbReference>
<keyword evidence="3" id="KW-0597">Phosphoprotein</keyword>
<evidence type="ECO:0000256" key="2">
    <source>
        <dbReference type="ARBA" id="ARBA00022475"/>
    </source>
</evidence>
<keyword evidence="6 7" id="KW-0472">Membrane</keyword>
<dbReference type="InterPro" id="IPR003660">
    <property type="entry name" value="HAMP_dom"/>
</dbReference>